<protein>
    <recommendedName>
        <fullName evidence="1">DUF5710 domain-containing protein</fullName>
    </recommendedName>
</protein>
<dbReference type="RefSeq" id="WP_088094543.1">
    <property type="nucleotide sequence ID" value="NZ_JBALMA010000449.1"/>
</dbReference>
<dbReference type="InterPro" id="IPR043764">
    <property type="entry name" value="DUF5710"/>
</dbReference>
<reference evidence="2 3" key="1">
    <citation type="submission" date="2017-02" db="EMBL/GenBank/DDBJ databases">
        <title>Bacillus pseudomycoides isolate FSL K6-0042.</title>
        <authorList>
            <person name="Kovac J."/>
        </authorList>
    </citation>
    <scope>NUCLEOTIDE SEQUENCE [LARGE SCALE GENOMIC DNA]</scope>
    <source>
        <strain evidence="2 3">FSL K6-0042</strain>
    </source>
</reference>
<name>A0A1Y3M7S5_9BACI</name>
<dbReference type="EMBL" id="MWPX01000044">
    <property type="protein sequence ID" value="OUM46489.1"/>
    <property type="molecule type" value="Genomic_DNA"/>
</dbReference>
<dbReference type="Proteomes" id="UP000195321">
    <property type="component" value="Unassembled WGS sequence"/>
</dbReference>
<feature type="domain" description="DUF5710" evidence="1">
    <location>
        <begin position="3"/>
        <end position="47"/>
    </location>
</feature>
<sequence>MPRINLCVPYAQKETVKDLGGKWDMKNKTWYIFAKTYKETKPFSKWIYTAQSSEFWIIELHRACWRCGKQTPIFAYCFPSGYISLEFENEDDEDCSFFWEPIQFFTLLTYVDCISRNALQNMKKITNNYYLDSTKMGGEYYLNHCKHCNAKLGDFPSFEDNPLHTIENNEDIKIHRFSAAIEISACYSWYV</sequence>
<comment type="caution">
    <text evidence="2">The sequence shown here is derived from an EMBL/GenBank/DDBJ whole genome shotgun (WGS) entry which is preliminary data.</text>
</comment>
<proteinExistence type="predicted"/>
<accession>A0A1Y3M7S5</accession>
<gene>
    <name evidence="2" type="ORF">BW425_23570</name>
</gene>
<evidence type="ECO:0000259" key="1">
    <source>
        <dbReference type="Pfam" id="PF18974"/>
    </source>
</evidence>
<evidence type="ECO:0000313" key="2">
    <source>
        <dbReference type="EMBL" id="OUM46489.1"/>
    </source>
</evidence>
<organism evidence="2 3">
    <name type="scientific">Bacillus pseudomycoides</name>
    <dbReference type="NCBI Taxonomy" id="64104"/>
    <lineage>
        <taxon>Bacteria</taxon>
        <taxon>Bacillati</taxon>
        <taxon>Bacillota</taxon>
        <taxon>Bacilli</taxon>
        <taxon>Bacillales</taxon>
        <taxon>Bacillaceae</taxon>
        <taxon>Bacillus</taxon>
        <taxon>Bacillus cereus group</taxon>
    </lineage>
</organism>
<dbReference type="Pfam" id="PF18974">
    <property type="entry name" value="DUF5710"/>
    <property type="match status" value="1"/>
</dbReference>
<dbReference type="AlphaFoldDB" id="A0A1Y3M7S5"/>
<evidence type="ECO:0000313" key="3">
    <source>
        <dbReference type="Proteomes" id="UP000195321"/>
    </source>
</evidence>